<protein>
    <submittedName>
        <fullName evidence="2">Uncharacterized protein</fullName>
    </submittedName>
</protein>
<evidence type="ECO:0000256" key="1">
    <source>
        <dbReference type="SAM" id="SignalP"/>
    </source>
</evidence>
<keyword evidence="1" id="KW-0732">Signal</keyword>
<dbReference type="EMBL" id="CP144460">
    <property type="protein sequence ID" value="XBS36356.1"/>
    <property type="molecule type" value="Genomic_DNA"/>
</dbReference>
<accession>A0AAU7P3U8</accession>
<dbReference type="RefSeq" id="WP_349655503.1">
    <property type="nucleotide sequence ID" value="NZ_CP144460.1"/>
</dbReference>
<dbReference type="PROSITE" id="PS51257">
    <property type="entry name" value="PROKAR_LIPOPROTEIN"/>
    <property type="match status" value="1"/>
</dbReference>
<proteinExistence type="predicted"/>
<gene>
    <name evidence="2" type="ORF">VZ068_12660</name>
</gene>
<reference evidence="2" key="1">
    <citation type="submission" date="2024-02" db="EMBL/GenBank/DDBJ databases">
        <title>Complete genome sequence of Xanthomonas sp. 10-10.</title>
        <authorList>
            <person name="Biessy A."/>
            <person name="Ciotola M."/>
            <person name="Cadieux M."/>
            <person name="Soufiane B."/>
            <person name="Laforest M."/>
            <person name="Filion M."/>
        </authorList>
    </citation>
    <scope>NUCLEOTIDE SEQUENCE</scope>
    <source>
        <strain evidence="2">10-10</strain>
    </source>
</reference>
<name>A0AAU7P3U8_9XANT</name>
<organism evidence="2">
    <name type="scientific">Xanthomonas sp. 10-10</name>
    <dbReference type="NCBI Taxonomy" id="3115848"/>
    <lineage>
        <taxon>Bacteria</taxon>
        <taxon>Pseudomonadati</taxon>
        <taxon>Pseudomonadota</taxon>
        <taxon>Gammaproteobacteria</taxon>
        <taxon>Lysobacterales</taxon>
        <taxon>Lysobacteraceae</taxon>
        <taxon>Xanthomonas</taxon>
    </lineage>
</organism>
<feature type="chain" id="PRO_5043549044" evidence="1">
    <location>
        <begin position="23"/>
        <end position="145"/>
    </location>
</feature>
<evidence type="ECO:0000313" key="2">
    <source>
        <dbReference type="EMBL" id="XBS36356.1"/>
    </source>
</evidence>
<sequence length="145" mass="16261">MRHLAVVAIGVAGILHTSYAAASTSCDARDLVIVELDLVKNIEVMKVNEHLVKGRDSFEVFFKHCARKTVILASPRAKLSQILDIQVFLGKIGARPKNDNFFIFSASPESGAMTYMGTFATMKYTRKHDELIKIIESPREESNWF</sequence>
<dbReference type="AlphaFoldDB" id="A0AAU7P3U8"/>
<feature type="signal peptide" evidence="1">
    <location>
        <begin position="1"/>
        <end position="22"/>
    </location>
</feature>